<name>A0AA86IVC5_9ACTN</name>
<keyword evidence="2" id="KW-1185">Reference proteome</keyword>
<dbReference type="Proteomes" id="UP001291653">
    <property type="component" value="Plasmid pYSPA8-1"/>
</dbReference>
<dbReference type="AlphaFoldDB" id="A0AA86IVC5"/>
<dbReference type="RefSeq" id="WP_323451962.1">
    <property type="nucleotide sequence ID" value="NZ_LC735414.1"/>
</dbReference>
<protein>
    <submittedName>
        <fullName evidence="1">Uncharacterized protein</fullName>
    </submittedName>
</protein>
<keyword evidence="1" id="KW-0614">Plasmid</keyword>
<gene>
    <name evidence="1" type="ORF">SYYSPA8_36805</name>
</gene>
<evidence type="ECO:0000313" key="2">
    <source>
        <dbReference type="Proteomes" id="UP001291653"/>
    </source>
</evidence>
<dbReference type="EMBL" id="LC735414">
    <property type="protein sequence ID" value="BDT39479.1"/>
    <property type="molecule type" value="Genomic_DNA"/>
</dbReference>
<proteinExistence type="predicted"/>
<organism evidence="1 2">
    <name type="scientific">Streptomyces yaizuensis</name>
    <dbReference type="NCBI Taxonomy" id="2989713"/>
    <lineage>
        <taxon>Bacteria</taxon>
        <taxon>Bacillati</taxon>
        <taxon>Actinomycetota</taxon>
        <taxon>Actinomycetes</taxon>
        <taxon>Kitasatosporales</taxon>
        <taxon>Streptomycetaceae</taxon>
        <taxon>Streptomyces</taxon>
    </lineage>
</organism>
<evidence type="ECO:0000313" key="1">
    <source>
        <dbReference type="EMBL" id="BDT39479.1"/>
    </source>
</evidence>
<sequence>MSTTLSLHEIARRAGVGRAAVANWRRHYPDFPAPSGDTGHSPRFPEDAVTGWLHSHGKIPVQPTPRDTAGGRMAALQLASLMVGNDFATNQVLETHVAGLTGTERAQLDLLRNFATIADVSTSVVPVLMGVGEQAVAALTTLRGADGVADWLRIQTLAVEEHADPEQHLGDLVVLAAASITNDEAVRDGDDPRIPHGRIWRRVTSWIRPGYEAEDRVDLLLSGGWLAASCWFHVFGGDRERAAAHLLTTSLKFRNYDTEEGSA</sequence>
<accession>A0AA86IVC5</accession>
<reference evidence="1 2" key="1">
    <citation type="submission" date="2022-10" db="EMBL/GenBank/DDBJ databases">
        <title>Draft genome sequence of Streptomyces sp. YSPA8.</title>
        <authorList>
            <person name="Moriuchi R."/>
            <person name="Dohra H."/>
            <person name="Yamamura H."/>
            <person name="Kodani S."/>
        </authorList>
    </citation>
    <scope>NUCLEOTIDE SEQUENCE [LARGE SCALE GENOMIC DNA]</scope>
    <source>
        <strain evidence="1 2">YSPA8</strain>
        <plasmid evidence="1 2">pYSPA8-1</plasmid>
    </source>
</reference>
<geneLocation type="plasmid" evidence="1 2">
    <name>pYSPA8-1</name>
</geneLocation>